<organism evidence="2 3">
    <name type="scientific">Phytohabitans aurantiacus</name>
    <dbReference type="NCBI Taxonomy" id="3016789"/>
    <lineage>
        <taxon>Bacteria</taxon>
        <taxon>Bacillati</taxon>
        <taxon>Actinomycetota</taxon>
        <taxon>Actinomycetes</taxon>
        <taxon>Micromonosporales</taxon>
        <taxon>Micromonosporaceae</taxon>
    </lineage>
</organism>
<comment type="caution">
    <text evidence="2">The sequence shown here is derived from an EMBL/GenBank/DDBJ whole genome shotgun (WGS) entry which is preliminary data.</text>
</comment>
<reference evidence="2" key="1">
    <citation type="submission" date="2022-12" db="EMBL/GenBank/DDBJ databases">
        <title>New Phytohabitans aurantiacus sp. RD004123 nov., an actinomycete isolated from soil.</title>
        <authorList>
            <person name="Triningsih D.W."/>
            <person name="Harunari E."/>
            <person name="Igarashi Y."/>
        </authorList>
    </citation>
    <scope>NUCLEOTIDE SEQUENCE</scope>
    <source>
        <strain evidence="2">RD004123</strain>
    </source>
</reference>
<evidence type="ECO:0000313" key="2">
    <source>
        <dbReference type="EMBL" id="GLI00907.1"/>
    </source>
</evidence>
<accession>A0ABQ5R403</accession>
<proteinExistence type="predicted"/>
<dbReference type="RefSeq" id="WP_281901538.1">
    <property type="nucleotide sequence ID" value="NZ_BSDI01000038.1"/>
</dbReference>
<dbReference type="EMBL" id="BSDI01000038">
    <property type="protein sequence ID" value="GLI00907.1"/>
    <property type="molecule type" value="Genomic_DNA"/>
</dbReference>
<dbReference type="Proteomes" id="UP001144280">
    <property type="component" value="Unassembled WGS sequence"/>
</dbReference>
<feature type="region of interest" description="Disordered" evidence="1">
    <location>
        <begin position="800"/>
        <end position="836"/>
    </location>
</feature>
<name>A0ABQ5R403_9ACTN</name>
<sequence length="836" mass="89910">MAEVVVLSWEPQSRLLAYVPVDTGNGGGVVSVTVAEGFAAAVSEQCAKAPLPRVGELEAKDEFVLLEVSGPAVTRCSARWHRGQIRLWSRVRGDLMGEVRADAVGLTDPELAQQPERIGSFLLFAEPVGGVVGCWECDGGLSGWLRRVRARRAEAAAEKAIRRAAADAEQAQEEAKRRFINPYTFVPFPAAIERAAPAGHHALAEGRLCGTFRVRFECTSPLQAPEGAVSGQRLRLAGASVKGSVRSLHETLAGGCLRVLDEEFVPSYRDAAAVPAEQWTLAVVEEVARDGQPLAVRLCDPVVWVRAEQLRGAWGRQLATGSRVSFDPSRKVDNLDRYELPDDERVECGGDWAVLLTDAGARRPETKLKKPGSYFAACGRVGGDDALREVAESAWQEFRRAVAGAREVTKQRATERAGEVPPGWLPVTFRGQEIGSRKAVTGSFDRGDVLWVRRDGSGEGVDGLRLAAIWRHAGAGPMGSRVPAHLHACPPRQEGAGASVGTQWPEVEEELLLCPSCRLFGAADTMARGAGETARQRAYAGHVRIGDAVSPTPVELTPFRRAPLGAPRPGAGQFYLRYDNTAPAATRTALPTREWGAQPDTTGKGLRPVRGRKFYWHADPTVQDVPRHIARGHQLKTKGVEERALAPAGTVLECHVTFDNLSESELGGLLATFQPDRAVAAAGIADGPLRLHLGGGKPLGLGSCRASVSELRVWSARSRYGDADPVTAEPGRYVAAFVGSVPAEVTATWPALAAVLAADTVDPARVWYPPGAHWPDQRNGEKRFDEPFAFFVGTSGMHMATKGKKRPLQPLPDPTGPDQSLTIVRSKDLDKGSHGR</sequence>
<feature type="compositionally biased region" description="Basic and acidic residues" evidence="1">
    <location>
        <begin position="825"/>
        <end position="836"/>
    </location>
</feature>
<protein>
    <recommendedName>
        <fullName evidence="4">CRISPR-associated RAMP family protein</fullName>
    </recommendedName>
</protein>
<evidence type="ECO:0000313" key="3">
    <source>
        <dbReference type="Proteomes" id="UP001144280"/>
    </source>
</evidence>
<evidence type="ECO:0008006" key="4">
    <source>
        <dbReference type="Google" id="ProtNLM"/>
    </source>
</evidence>
<keyword evidence="3" id="KW-1185">Reference proteome</keyword>
<evidence type="ECO:0000256" key="1">
    <source>
        <dbReference type="SAM" id="MobiDB-lite"/>
    </source>
</evidence>
<gene>
    <name evidence="2" type="ORF">Pa4123_61830</name>
</gene>